<evidence type="ECO:0000256" key="3">
    <source>
        <dbReference type="ARBA" id="ARBA00022723"/>
    </source>
</evidence>
<evidence type="ECO:0000256" key="1">
    <source>
        <dbReference type="ARBA" id="ARBA00004123"/>
    </source>
</evidence>
<dbReference type="SUPFAM" id="SSF57667">
    <property type="entry name" value="beta-beta-alpha zinc fingers"/>
    <property type="match status" value="3"/>
</dbReference>
<evidence type="ECO:0000256" key="7">
    <source>
        <dbReference type="ARBA" id="ARBA00023015"/>
    </source>
</evidence>
<dbReference type="Pfam" id="PF00096">
    <property type="entry name" value="zf-C2H2"/>
    <property type="match status" value="3"/>
</dbReference>
<dbReference type="GO" id="GO:0005634">
    <property type="term" value="C:nucleus"/>
    <property type="evidence" value="ECO:0007669"/>
    <property type="project" value="UniProtKB-SubCell"/>
</dbReference>
<comment type="subcellular location">
    <subcellularLocation>
        <location evidence="1">Nucleus</location>
    </subcellularLocation>
</comment>
<dbReference type="OrthoDB" id="8823111at2759"/>
<organism evidence="13 14">
    <name type="scientific">Eumeta variegata</name>
    <name type="common">Bagworm moth</name>
    <name type="synonym">Eumeta japonica</name>
    <dbReference type="NCBI Taxonomy" id="151549"/>
    <lineage>
        <taxon>Eukaryota</taxon>
        <taxon>Metazoa</taxon>
        <taxon>Ecdysozoa</taxon>
        <taxon>Arthropoda</taxon>
        <taxon>Hexapoda</taxon>
        <taxon>Insecta</taxon>
        <taxon>Pterygota</taxon>
        <taxon>Neoptera</taxon>
        <taxon>Endopterygota</taxon>
        <taxon>Lepidoptera</taxon>
        <taxon>Glossata</taxon>
        <taxon>Ditrysia</taxon>
        <taxon>Tineoidea</taxon>
        <taxon>Psychidae</taxon>
        <taxon>Oiketicinae</taxon>
        <taxon>Eumeta</taxon>
    </lineage>
</organism>
<evidence type="ECO:0000313" key="13">
    <source>
        <dbReference type="EMBL" id="GBP46231.1"/>
    </source>
</evidence>
<feature type="domain" description="C2H2-type" evidence="12">
    <location>
        <begin position="450"/>
        <end position="477"/>
    </location>
</feature>
<evidence type="ECO:0000256" key="6">
    <source>
        <dbReference type="ARBA" id="ARBA00022833"/>
    </source>
</evidence>
<dbReference type="EMBL" id="BGZK01000480">
    <property type="protein sequence ID" value="GBP46231.1"/>
    <property type="molecule type" value="Genomic_DNA"/>
</dbReference>
<dbReference type="Gene3D" id="3.30.160.60">
    <property type="entry name" value="Classic Zinc Finger"/>
    <property type="match status" value="6"/>
</dbReference>
<evidence type="ECO:0000313" key="14">
    <source>
        <dbReference type="Proteomes" id="UP000299102"/>
    </source>
</evidence>
<feature type="domain" description="C2H2-type" evidence="12">
    <location>
        <begin position="191"/>
        <end position="219"/>
    </location>
</feature>
<dbReference type="AlphaFoldDB" id="A0A4C1W587"/>
<sequence length="510" mass="59446">MAGFEFEKRKFSENFTESRYKCEPCLKGFREQKLLDVHNKKHERSSGDYLCEICQVRLPTAKRFRTHRDGNHTAKYSCRRCSFVTFNKCGGSTGRAGGRRVRRYQTCELFVRVHVELAAERASDSRLQLRPTSLNLSLQKIDVFIMGVHRDSDRYVKLKKLRSLEIVLVGGPSKRRAQARNHSTWHQGVEHKCPHCGMSFRKYTTFMGHLRLNHPSRHICTTCAHSFVSPYGLHLHRKVVHKNDTPSECSTEKSYCVDCEVQFDTYNVYIKHILISPIHKDLAGDIVLYIFTMAILNKQYEVTTQFAHCSIGCRDCGQEFDTRQELEQHSHRNNTESRCKKDVKNFKCNQDLIVVPFFMSQCEQSFAHPTSKYQHFIRAHPDTPYKMARSRRDCLCEQCGKTFMCQSKLLAHKRLHTGERPYECPRCGKAFRTKVYLTKHINSHEGLRLHRCKVCGKSFSNAGNLFKHMRIHAGVKPFKCDICEKAFVDSSNLRQHVQGVHYNVRRTRKR</sequence>
<feature type="domain" description="C2H2-type" evidence="12">
    <location>
        <begin position="478"/>
        <end position="506"/>
    </location>
</feature>
<dbReference type="PROSITE" id="PS00028">
    <property type="entry name" value="ZINC_FINGER_C2H2_1"/>
    <property type="match status" value="8"/>
</dbReference>
<dbReference type="FunFam" id="3.30.160.60:FF:000744">
    <property type="entry name" value="zinc finger E-box-binding homeobox 1"/>
    <property type="match status" value="1"/>
</dbReference>
<dbReference type="GO" id="GO:0008270">
    <property type="term" value="F:zinc ion binding"/>
    <property type="evidence" value="ECO:0007669"/>
    <property type="project" value="UniProtKB-KW"/>
</dbReference>
<dbReference type="FunFam" id="3.30.160.60:FF:000624">
    <property type="entry name" value="zinc finger protein 697"/>
    <property type="match status" value="1"/>
</dbReference>
<proteinExistence type="inferred from homology"/>
<gene>
    <name evidence="13" type="primary">ZNF814</name>
    <name evidence="13" type="ORF">EVAR_30359_1</name>
</gene>
<dbReference type="FunFam" id="3.30.160.60:FF:000761">
    <property type="entry name" value="Zinc finger protein 449"/>
    <property type="match status" value="1"/>
</dbReference>
<feature type="domain" description="C2H2-type" evidence="12">
    <location>
        <begin position="311"/>
        <end position="339"/>
    </location>
</feature>
<keyword evidence="10" id="KW-0539">Nucleus</keyword>
<feature type="domain" description="C2H2-type" evidence="12">
    <location>
        <begin position="20"/>
        <end position="47"/>
    </location>
</feature>
<evidence type="ECO:0000256" key="11">
    <source>
        <dbReference type="PROSITE-ProRule" id="PRU00042"/>
    </source>
</evidence>
<keyword evidence="6" id="KW-0862">Zinc</keyword>
<keyword evidence="8" id="KW-0238">DNA-binding</keyword>
<keyword evidence="3" id="KW-0479">Metal-binding</keyword>
<dbReference type="InterPro" id="IPR013087">
    <property type="entry name" value="Znf_C2H2_type"/>
</dbReference>
<dbReference type="PANTHER" id="PTHR24376:SF235">
    <property type="entry name" value="C2H2-TYPE DOMAIN-CONTAINING PROTEIN"/>
    <property type="match status" value="1"/>
</dbReference>
<reference evidence="13 14" key="1">
    <citation type="journal article" date="2019" name="Commun. Biol.">
        <title>The bagworm genome reveals a unique fibroin gene that provides high tensile strength.</title>
        <authorList>
            <person name="Kono N."/>
            <person name="Nakamura H."/>
            <person name="Ohtoshi R."/>
            <person name="Tomita M."/>
            <person name="Numata K."/>
            <person name="Arakawa K."/>
        </authorList>
    </citation>
    <scope>NUCLEOTIDE SEQUENCE [LARGE SCALE GENOMIC DNA]</scope>
</reference>
<dbReference type="GO" id="GO:0003677">
    <property type="term" value="F:DNA binding"/>
    <property type="evidence" value="ECO:0007669"/>
    <property type="project" value="UniProtKB-KW"/>
</dbReference>
<dbReference type="InterPro" id="IPR036236">
    <property type="entry name" value="Znf_C2H2_sf"/>
</dbReference>
<protein>
    <submittedName>
        <fullName evidence="13">Uncharacterized zinc finger protein 814</fullName>
    </submittedName>
</protein>
<dbReference type="GO" id="GO:0010468">
    <property type="term" value="P:regulation of gene expression"/>
    <property type="evidence" value="ECO:0007669"/>
    <property type="project" value="UniProtKB-ARBA"/>
</dbReference>
<evidence type="ECO:0000256" key="4">
    <source>
        <dbReference type="ARBA" id="ARBA00022737"/>
    </source>
</evidence>
<accession>A0A4C1W587</accession>
<dbReference type="PROSITE" id="PS50157">
    <property type="entry name" value="ZINC_FINGER_C2H2_2"/>
    <property type="match status" value="8"/>
</dbReference>
<evidence type="ECO:0000256" key="8">
    <source>
        <dbReference type="ARBA" id="ARBA00023125"/>
    </source>
</evidence>
<dbReference type="SMART" id="SM00355">
    <property type="entry name" value="ZnF_C2H2"/>
    <property type="match status" value="10"/>
</dbReference>
<keyword evidence="5 11" id="KW-0863">Zinc-finger</keyword>
<dbReference type="Proteomes" id="UP000299102">
    <property type="component" value="Unassembled WGS sequence"/>
</dbReference>
<evidence type="ECO:0000256" key="10">
    <source>
        <dbReference type="ARBA" id="ARBA00023242"/>
    </source>
</evidence>
<feature type="domain" description="C2H2-type" evidence="12">
    <location>
        <begin position="218"/>
        <end position="246"/>
    </location>
</feature>
<dbReference type="FunFam" id="3.30.160.60:FF:000508">
    <property type="entry name" value="Myeloid zinc finger 1"/>
    <property type="match status" value="1"/>
</dbReference>
<dbReference type="GO" id="GO:0042802">
    <property type="term" value="F:identical protein binding"/>
    <property type="evidence" value="ECO:0007669"/>
    <property type="project" value="UniProtKB-ARBA"/>
</dbReference>
<feature type="domain" description="C2H2-type" evidence="12">
    <location>
        <begin position="394"/>
        <end position="421"/>
    </location>
</feature>
<evidence type="ECO:0000256" key="2">
    <source>
        <dbReference type="ARBA" id="ARBA00006991"/>
    </source>
</evidence>
<keyword evidence="4" id="KW-0677">Repeat</keyword>
<keyword evidence="14" id="KW-1185">Reference proteome</keyword>
<dbReference type="PANTHER" id="PTHR24376">
    <property type="entry name" value="ZINC FINGER PROTEIN"/>
    <property type="match status" value="1"/>
</dbReference>
<comment type="caution">
    <text evidence="13">The sequence shown here is derived from an EMBL/GenBank/DDBJ whole genome shotgun (WGS) entry which is preliminary data.</text>
</comment>
<evidence type="ECO:0000256" key="9">
    <source>
        <dbReference type="ARBA" id="ARBA00023163"/>
    </source>
</evidence>
<comment type="similarity">
    <text evidence="2">Belongs to the krueppel C2H2-type zinc-finger protein family.</text>
</comment>
<name>A0A4C1W587_EUMVA</name>
<dbReference type="STRING" id="151549.A0A4C1W587"/>
<keyword evidence="7" id="KW-0805">Transcription regulation</keyword>
<evidence type="ECO:0000259" key="12">
    <source>
        <dbReference type="PROSITE" id="PS50157"/>
    </source>
</evidence>
<keyword evidence="9" id="KW-0804">Transcription</keyword>
<evidence type="ECO:0000256" key="5">
    <source>
        <dbReference type="ARBA" id="ARBA00022771"/>
    </source>
</evidence>
<feature type="domain" description="C2H2-type" evidence="12">
    <location>
        <begin position="422"/>
        <end position="449"/>
    </location>
</feature>